<dbReference type="EC" id="4.2.1.46" evidence="4 8"/>
<keyword evidence="7 8" id="KW-0456">Lyase</keyword>
<dbReference type="AlphaFoldDB" id="A0A1M7XXG2"/>
<comment type="cofactor">
    <cofactor evidence="2 8">
        <name>NAD(+)</name>
        <dbReference type="ChEBI" id="CHEBI:57540"/>
    </cofactor>
</comment>
<evidence type="ECO:0000256" key="6">
    <source>
        <dbReference type="ARBA" id="ARBA00023027"/>
    </source>
</evidence>
<accession>A0A1M7XXG2</accession>
<dbReference type="RefSeq" id="WP_073586941.1">
    <property type="nucleotide sequence ID" value="NZ_FRFD01000003.1"/>
</dbReference>
<dbReference type="Proteomes" id="UP000184612">
    <property type="component" value="Unassembled WGS sequence"/>
</dbReference>
<dbReference type="PANTHER" id="PTHR43000">
    <property type="entry name" value="DTDP-D-GLUCOSE 4,6-DEHYDRATASE-RELATED"/>
    <property type="match status" value="1"/>
</dbReference>
<dbReference type="FunFam" id="3.40.50.720:FF:000304">
    <property type="entry name" value="UDP-glucose 4,6-dehydratase"/>
    <property type="match status" value="1"/>
</dbReference>
<name>A0A1M7XXG2_9FIRM</name>
<protein>
    <recommendedName>
        <fullName evidence="5 8">dTDP-glucose 4,6-dehydratase</fullName>
        <ecNumber evidence="4 8">4.2.1.46</ecNumber>
    </recommendedName>
</protein>
<sequence length="332" mass="38134">MKTYLITGGAGFIGSNYIHYLMQHYKGEVRILNLDTLTYCARSENVSCYEGNDAYRFIKGDIRNETLLAEIFAKYSIDYVVHFAAHSHVDKSIRSPKEFAEVNVCGTLCLLESAKKAWENNYNGKRFLYISTDEVYGELGETGKFTENTPLCPRNPYSASKAGGDHMARAYYETYDFPVLVTRCSNNYGPYQYQEKFIPNCILSCLTGNPIPIYGDGKNIRNWLYVTDHLSAIDKVLAEGRTGEVYNIGGRKDYTNLEVVSSITGILREKYHLTIPPIEFIEDRKGHDRRYSMDSSKLQKELGWKQEISFEEGIEKTVEWYMENKEFLNIPK</sequence>
<dbReference type="Gene3D" id="3.90.25.10">
    <property type="entry name" value="UDP-galactose 4-epimerase, domain 1"/>
    <property type="match status" value="1"/>
</dbReference>
<reference evidence="10 11" key="1">
    <citation type="submission" date="2016-12" db="EMBL/GenBank/DDBJ databases">
        <authorList>
            <person name="Song W.-J."/>
            <person name="Kurnit D.M."/>
        </authorList>
    </citation>
    <scope>NUCLEOTIDE SEQUENCE [LARGE SCALE GENOMIC DNA]</scope>
    <source>
        <strain evidence="10 11">DSM 12503</strain>
    </source>
</reference>
<evidence type="ECO:0000313" key="10">
    <source>
        <dbReference type="EMBL" id="SHO43330.1"/>
    </source>
</evidence>
<comment type="similarity">
    <text evidence="3 8">Belongs to the NAD(P)-dependent epimerase/dehydratase family. dTDP-glucose dehydratase subfamily.</text>
</comment>
<evidence type="ECO:0000313" key="11">
    <source>
        <dbReference type="Proteomes" id="UP000184612"/>
    </source>
</evidence>
<dbReference type="SUPFAM" id="SSF51735">
    <property type="entry name" value="NAD(P)-binding Rossmann-fold domains"/>
    <property type="match status" value="1"/>
</dbReference>
<dbReference type="InterPro" id="IPR005888">
    <property type="entry name" value="dTDP_Gluc_deHydtase"/>
</dbReference>
<evidence type="ECO:0000259" key="9">
    <source>
        <dbReference type="Pfam" id="PF16363"/>
    </source>
</evidence>
<evidence type="ECO:0000256" key="7">
    <source>
        <dbReference type="ARBA" id="ARBA00023239"/>
    </source>
</evidence>
<dbReference type="GO" id="GO:0009225">
    <property type="term" value="P:nucleotide-sugar metabolic process"/>
    <property type="evidence" value="ECO:0007669"/>
    <property type="project" value="InterPro"/>
</dbReference>
<dbReference type="Pfam" id="PF16363">
    <property type="entry name" value="GDP_Man_Dehyd"/>
    <property type="match status" value="1"/>
</dbReference>
<gene>
    <name evidence="10" type="ORF">SAMN02745217_00188</name>
</gene>
<dbReference type="GO" id="GO:0008460">
    <property type="term" value="F:dTDP-glucose 4,6-dehydratase activity"/>
    <property type="evidence" value="ECO:0007669"/>
    <property type="project" value="UniProtKB-EC"/>
</dbReference>
<dbReference type="CDD" id="cd05246">
    <property type="entry name" value="dTDP_GD_SDR_e"/>
    <property type="match status" value="1"/>
</dbReference>
<dbReference type="InterPro" id="IPR016040">
    <property type="entry name" value="NAD(P)-bd_dom"/>
</dbReference>
<evidence type="ECO:0000256" key="2">
    <source>
        <dbReference type="ARBA" id="ARBA00001911"/>
    </source>
</evidence>
<evidence type="ECO:0000256" key="3">
    <source>
        <dbReference type="ARBA" id="ARBA00008178"/>
    </source>
</evidence>
<evidence type="ECO:0000256" key="1">
    <source>
        <dbReference type="ARBA" id="ARBA00001539"/>
    </source>
</evidence>
<proteinExistence type="inferred from homology"/>
<comment type="catalytic activity">
    <reaction evidence="1 8">
        <text>dTDP-alpha-D-glucose = dTDP-4-dehydro-6-deoxy-alpha-D-glucose + H2O</text>
        <dbReference type="Rhea" id="RHEA:17221"/>
        <dbReference type="ChEBI" id="CHEBI:15377"/>
        <dbReference type="ChEBI" id="CHEBI:57477"/>
        <dbReference type="ChEBI" id="CHEBI:57649"/>
        <dbReference type="EC" id="4.2.1.46"/>
    </reaction>
</comment>
<dbReference type="EMBL" id="FRFD01000003">
    <property type="protein sequence ID" value="SHO43330.1"/>
    <property type="molecule type" value="Genomic_DNA"/>
</dbReference>
<evidence type="ECO:0000256" key="4">
    <source>
        <dbReference type="ARBA" id="ARBA00011990"/>
    </source>
</evidence>
<dbReference type="Gene3D" id="3.40.50.720">
    <property type="entry name" value="NAD(P)-binding Rossmann-like Domain"/>
    <property type="match status" value="1"/>
</dbReference>
<feature type="domain" description="NAD(P)-binding" evidence="9">
    <location>
        <begin position="5"/>
        <end position="317"/>
    </location>
</feature>
<evidence type="ECO:0000256" key="5">
    <source>
        <dbReference type="ARBA" id="ARBA00016977"/>
    </source>
</evidence>
<dbReference type="NCBIfam" id="TIGR01181">
    <property type="entry name" value="dTDP_gluc_dehyt"/>
    <property type="match status" value="1"/>
</dbReference>
<dbReference type="OrthoDB" id="9811743at2"/>
<dbReference type="InterPro" id="IPR036291">
    <property type="entry name" value="NAD(P)-bd_dom_sf"/>
</dbReference>
<organism evidence="10 11">
    <name type="scientific">Anaerocolumna xylanovorans DSM 12503</name>
    <dbReference type="NCBI Taxonomy" id="1121345"/>
    <lineage>
        <taxon>Bacteria</taxon>
        <taxon>Bacillati</taxon>
        <taxon>Bacillota</taxon>
        <taxon>Clostridia</taxon>
        <taxon>Lachnospirales</taxon>
        <taxon>Lachnospiraceae</taxon>
        <taxon>Anaerocolumna</taxon>
    </lineage>
</organism>
<keyword evidence="6" id="KW-0520">NAD</keyword>
<dbReference type="STRING" id="1121345.SAMN02745217_00188"/>
<keyword evidence="11" id="KW-1185">Reference proteome</keyword>
<evidence type="ECO:0000256" key="8">
    <source>
        <dbReference type="RuleBase" id="RU004473"/>
    </source>
</evidence>